<feature type="non-terminal residue" evidence="1">
    <location>
        <position position="147"/>
    </location>
</feature>
<gene>
    <name evidence="1" type="ORF">PMEA_00025699</name>
</gene>
<name>A0AAU9VZP5_9CNID</name>
<reference evidence="1 2" key="1">
    <citation type="submission" date="2022-05" db="EMBL/GenBank/DDBJ databases">
        <authorList>
            <consortium name="Genoscope - CEA"/>
            <person name="William W."/>
        </authorList>
    </citation>
    <scope>NUCLEOTIDE SEQUENCE [LARGE SCALE GENOMIC DNA]</scope>
</reference>
<feature type="non-terminal residue" evidence="1">
    <location>
        <position position="1"/>
    </location>
</feature>
<evidence type="ECO:0000313" key="2">
    <source>
        <dbReference type="Proteomes" id="UP001159428"/>
    </source>
</evidence>
<organism evidence="1 2">
    <name type="scientific">Pocillopora meandrina</name>
    <dbReference type="NCBI Taxonomy" id="46732"/>
    <lineage>
        <taxon>Eukaryota</taxon>
        <taxon>Metazoa</taxon>
        <taxon>Cnidaria</taxon>
        <taxon>Anthozoa</taxon>
        <taxon>Hexacorallia</taxon>
        <taxon>Scleractinia</taxon>
        <taxon>Astrocoeniina</taxon>
        <taxon>Pocilloporidae</taxon>
        <taxon>Pocillopora</taxon>
    </lineage>
</organism>
<evidence type="ECO:0000313" key="1">
    <source>
        <dbReference type="EMBL" id="CAH3040101.1"/>
    </source>
</evidence>
<comment type="caution">
    <text evidence="1">The sequence shown here is derived from an EMBL/GenBank/DDBJ whole genome shotgun (WGS) entry which is preliminary data.</text>
</comment>
<dbReference type="AlphaFoldDB" id="A0AAU9VZP5"/>
<accession>A0AAU9VZP5</accession>
<protein>
    <submittedName>
        <fullName evidence="1">Uncharacterized protein</fullName>
    </submittedName>
</protein>
<dbReference type="Proteomes" id="UP001159428">
    <property type="component" value="Unassembled WGS sequence"/>
</dbReference>
<proteinExistence type="predicted"/>
<sequence>VHITDSSPVAEHCSTFSLGDSSDADLKQSCSHIHDQKCDQCTSLASALSDIEKLLREISFNPQSFITITQSCSQGSAAVVVILQHVIHMLKTEHPEIEKVGKGAADRTGATAKTRIRMYVNEGNDVTNAHQMKDALLSHGGVKGVRV</sequence>
<keyword evidence="2" id="KW-1185">Reference proteome</keyword>
<dbReference type="EMBL" id="CALNXJ010000005">
    <property type="protein sequence ID" value="CAH3040101.1"/>
    <property type="molecule type" value="Genomic_DNA"/>
</dbReference>